<keyword evidence="5" id="KW-1185">Reference proteome</keyword>
<dbReference type="KEGG" id="mpsc:MPSYJ_36320"/>
<dbReference type="InterPro" id="IPR013228">
    <property type="entry name" value="PE-PPE_C"/>
</dbReference>
<evidence type="ECO:0000259" key="3">
    <source>
        <dbReference type="Pfam" id="PF08237"/>
    </source>
</evidence>
<proteinExistence type="predicted"/>
<feature type="compositionally biased region" description="Polar residues" evidence="1">
    <location>
        <begin position="381"/>
        <end position="391"/>
    </location>
</feature>
<dbReference type="Pfam" id="PF08237">
    <property type="entry name" value="PE-PPE"/>
    <property type="match status" value="1"/>
</dbReference>
<gene>
    <name evidence="4" type="ORF">MPSYJ_36320</name>
</gene>
<dbReference type="InterPro" id="IPR029058">
    <property type="entry name" value="AB_hydrolase_fold"/>
</dbReference>
<reference evidence="4 5" key="1">
    <citation type="journal article" date="2019" name="Emerg. Microbes Infect.">
        <title>Comprehensive subspecies identification of 175 nontuberculous mycobacteria species based on 7547 genomic profiles.</title>
        <authorList>
            <person name="Matsumoto Y."/>
            <person name="Kinjo T."/>
            <person name="Motooka D."/>
            <person name="Nabeya D."/>
            <person name="Jung N."/>
            <person name="Uechi K."/>
            <person name="Horii T."/>
            <person name="Iida T."/>
            <person name="Fujita J."/>
            <person name="Nakamura S."/>
        </authorList>
    </citation>
    <scope>NUCLEOTIDE SEQUENCE [LARGE SCALE GENOMIC DNA]</scope>
    <source>
        <strain evidence="4 5">JCM 13323</strain>
    </source>
</reference>
<evidence type="ECO:0000256" key="1">
    <source>
        <dbReference type="SAM" id="MobiDB-lite"/>
    </source>
</evidence>
<evidence type="ECO:0000313" key="5">
    <source>
        <dbReference type="Proteomes" id="UP000466514"/>
    </source>
</evidence>
<keyword evidence="2" id="KW-0732">Signal</keyword>
<dbReference type="Gene3D" id="3.40.50.1820">
    <property type="entry name" value="alpha/beta hydrolase"/>
    <property type="match status" value="1"/>
</dbReference>
<dbReference type="EMBL" id="AP022574">
    <property type="protein sequence ID" value="BBX70171.1"/>
    <property type="molecule type" value="Genomic_DNA"/>
</dbReference>
<feature type="compositionally biased region" description="Acidic residues" evidence="1">
    <location>
        <begin position="327"/>
        <end position="370"/>
    </location>
</feature>
<name>A0A7I7MCY0_9MYCO</name>
<organism evidence="4 5">
    <name type="scientific">Mycolicibacterium psychrotolerans</name>
    <dbReference type="NCBI Taxonomy" id="216929"/>
    <lineage>
        <taxon>Bacteria</taxon>
        <taxon>Bacillati</taxon>
        <taxon>Actinomycetota</taxon>
        <taxon>Actinomycetes</taxon>
        <taxon>Mycobacteriales</taxon>
        <taxon>Mycobacteriaceae</taxon>
        <taxon>Mycolicibacterium</taxon>
    </lineage>
</organism>
<feature type="signal peptide" evidence="2">
    <location>
        <begin position="1"/>
        <end position="20"/>
    </location>
</feature>
<accession>A0A7I7MCY0</accession>
<sequence>MSLFAAVCLAVVAAMAPAWAGTTLVVGGIMQKTVPDIIMENLLAQRFAGDTLRDIEWPAEAKPYIGKQYTLGQSIGIGTDNLYSQILSSTQPITVVGLSAGSLVVDETMRRLLEDGASAPSKANLTFVIVADSSRQKFINDVKYNPRFDYTYKPAPVTKYDVIVVTGEYDGFADFPDRVWNMLAVINAYAGVITEHVPTAFADLDKVPLKNITEEVNALGGKTIHYLVPATTLPIVKLLPFLKRSEASLKASIDKAYKRNDPQPVVKANVSPADVVATAVGTEDTEDVRDEVETTGEKAADEAESPRVNEADDNADATTSRSREVTDEPDDTDVADSVDDDESTVSEESEETSNDEDSTSTESADSDDTSSSDSEGAPTREPSTSDAESEV</sequence>
<protein>
    <recommendedName>
        <fullName evidence="3">PE-PPE domain-containing protein</fullName>
    </recommendedName>
</protein>
<feature type="region of interest" description="Disordered" evidence="1">
    <location>
        <begin position="278"/>
        <end position="391"/>
    </location>
</feature>
<feature type="domain" description="PE-PPE" evidence="3">
    <location>
        <begin position="53"/>
        <end position="257"/>
    </location>
</feature>
<evidence type="ECO:0000256" key="2">
    <source>
        <dbReference type="SAM" id="SignalP"/>
    </source>
</evidence>
<dbReference type="Proteomes" id="UP000466514">
    <property type="component" value="Chromosome"/>
</dbReference>
<feature type="compositionally biased region" description="Basic and acidic residues" evidence="1">
    <location>
        <begin position="291"/>
        <end position="310"/>
    </location>
</feature>
<evidence type="ECO:0000313" key="4">
    <source>
        <dbReference type="EMBL" id="BBX70171.1"/>
    </source>
</evidence>
<feature type="chain" id="PRO_5029529534" description="PE-PPE domain-containing protein" evidence="2">
    <location>
        <begin position="21"/>
        <end position="391"/>
    </location>
</feature>
<dbReference type="RefSeq" id="WP_246228715.1">
    <property type="nucleotide sequence ID" value="NZ_AP022574.1"/>
</dbReference>
<dbReference type="AlphaFoldDB" id="A0A7I7MCY0"/>